<feature type="region of interest" description="Disordered" evidence="1">
    <location>
        <begin position="517"/>
        <end position="547"/>
    </location>
</feature>
<dbReference type="AlphaFoldDB" id="A0A7S3NJ94"/>
<accession>A0A7S3NJ94</accession>
<evidence type="ECO:0000256" key="3">
    <source>
        <dbReference type="SAM" id="SignalP"/>
    </source>
</evidence>
<sequence>MIPLIRIASFIMLLRKSRAVPHSCEDGGMVYLSVIVESASVKNRDTGSKSDPYCKVIAGSTERSTSTKNNDNHPHWDETFDMGCVSINGTTITIHCFDDDGPANKDDSLLDEHLSSSVWFNTDGNGREYRLGGSSHHVDIIIYWLATPSAAPTLTPLPSAYPTNVPTPTPSSIPTITNIPTFRPTTILPLQNVFDAQFTDSKRYDRSDNACYDSPHRGDRIEIVMARVSARFTNSWFIVTDAGGPWQGLRVDGNSSFFNDCIDLRGTIIEVDGETRLTSPVILPQYSEQQCSKFIPYQTVATGSLGQPCSSIDLEALEGIPIKLKSNTYGIVLDYQSTDSMILTIVDDGSGPLTVRLPYGTNSPLAPPAKSKLLFHLIQGVAIYPLLDSNYYGLWASEIDFIYVENFTFAPTTLTPSSAPSLSPTSPAPIPVPFPTLLNPFSNNKKASNDNSSSGWIILSIFLVFIIIALVAGCAYYARFVRTPGSEILIRRRPYSAHSVVSEQTFEMGVVESIGYHDDSSSSSIDQQPPILSPVQTLSSSSPVGFV</sequence>
<feature type="compositionally biased region" description="Polar residues" evidence="1">
    <location>
        <begin position="535"/>
        <end position="547"/>
    </location>
</feature>
<dbReference type="SMART" id="SM00239">
    <property type="entry name" value="C2"/>
    <property type="match status" value="1"/>
</dbReference>
<feature type="domain" description="C2" evidence="4">
    <location>
        <begin position="15"/>
        <end position="129"/>
    </location>
</feature>
<name>A0A7S3NJ94_9STRA</name>
<feature type="transmembrane region" description="Helical" evidence="2">
    <location>
        <begin position="456"/>
        <end position="478"/>
    </location>
</feature>
<keyword evidence="2" id="KW-0812">Transmembrane</keyword>
<proteinExistence type="predicted"/>
<evidence type="ECO:0000259" key="4">
    <source>
        <dbReference type="PROSITE" id="PS50004"/>
    </source>
</evidence>
<protein>
    <recommendedName>
        <fullName evidence="4">C2 domain-containing protein</fullName>
    </recommendedName>
</protein>
<reference evidence="5" key="1">
    <citation type="submission" date="2021-01" db="EMBL/GenBank/DDBJ databases">
        <authorList>
            <person name="Corre E."/>
            <person name="Pelletier E."/>
            <person name="Niang G."/>
            <person name="Scheremetjew M."/>
            <person name="Finn R."/>
            <person name="Kale V."/>
            <person name="Holt S."/>
            <person name="Cochrane G."/>
            <person name="Meng A."/>
            <person name="Brown T."/>
            <person name="Cohen L."/>
        </authorList>
    </citation>
    <scope>NUCLEOTIDE SEQUENCE</scope>
    <source>
        <strain evidence="5">CCMP1510</strain>
    </source>
</reference>
<dbReference type="SUPFAM" id="SSF49562">
    <property type="entry name" value="C2 domain (Calcium/lipid-binding domain, CaLB)"/>
    <property type="match status" value="1"/>
</dbReference>
<dbReference type="InterPro" id="IPR000008">
    <property type="entry name" value="C2_dom"/>
</dbReference>
<dbReference type="EMBL" id="HBIJ01006528">
    <property type="protein sequence ID" value="CAE0363859.1"/>
    <property type="molecule type" value="Transcribed_RNA"/>
</dbReference>
<feature type="compositionally biased region" description="Low complexity" evidence="1">
    <location>
        <begin position="521"/>
        <end position="534"/>
    </location>
</feature>
<keyword evidence="3" id="KW-0732">Signal</keyword>
<dbReference type="Gene3D" id="2.60.40.150">
    <property type="entry name" value="C2 domain"/>
    <property type="match status" value="1"/>
</dbReference>
<gene>
    <name evidence="5" type="ORF">ALAG00032_LOCUS4600</name>
</gene>
<dbReference type="CDD" id="cd00030">
    <property type="entry name" value="C2"/>
    <property type="match status" value="1"/>
</dbReference>
<organism evidence="5">
    <name type="scientific">Aureoumbra lagunensis</name>
    <dbReference type="NCBI Taxonomy" id="44058"/>
    <lineage>
        <taxon>Eukaryota</taxon>
        <taxon>Sar</taxon>
        <taxon>Stramenopiles</taxon>
        <taxon>Ochrophyta</taxon>
        <taxon>Pelagophyceae</taxon>
        <taxon>Pelagomonadales</taxon>
        <taxon>Aureoumbra</taxon>
    </lineage>
</organism>
<dbReference type="PROSITE" id="PS50004">
    <property type="entry name" value="C2"/>
    <property type="match status" value="1"/>
</dbReference>
<feature type="chain" id="PRO_5031443400" description="C2 domain-containing protein" evidence="3">
    <location>
        <begin position="20"/>
        <end position="547"/>
    </location>
</feature>
<evidence type="ECO:0000313" key="5">
    <source>
        <dbReference type="EMBL" id="CAE0363859.1"/>
    </source>
</evidence>
<evidence type="ECO:0000256" key="2">
    <source>
        <dbReference type="SAM" id="Phobius"/>
    </source>
</evidence>
<dbReference type="InterPro" id="IPR035892">
    <property type="entry name" value="C2_domain_sf"/>
</dbReference>
<feature type="signal peptide" evidence="3">
    <location>
        <begin position="1"/>
        <end position="19"/>
    </location>
</feature>
<dbReference type="Pfam" id="PF00168">
    <property type="entry name" value="C2"/>
    <property type="match status" value="1"/>
</dbReference>
<keyword evidence="2" id="KW-0472">Membrane</keyword>
<keyword evidence="2" id="KW-1133">Transmembrane helix</keyword>
<evidence type="ECO:0000256" key="1">
    <source>
        <dbReference type="SAM" id="MobiDB-lite"/>
    </source>
</evidence>